<evidence type="ECO:0000313" key="3">
    <source>
        <dbReference type="EMBL" id="KAK1444737.1"/>
    </source>
</evidence>
<evidence type="ECO:0000256" key="1">
    <source>
        <dbReference type="SAM" id="Coils"/>
    </source>
</evidence>
<name>A0AAD8PG58_BABGI</name>
<protein>
    <submittedName>
        <fullName evidence="3">Uncharacterized protein</fullName>
    </submittedName>
</protein>
<accession>A0AAD8PG58</accession>
<dbReference type="EMBL" id="JAVEPI010000001">
    <property type="protein sequence ID" value="KAK1444737.1"/>
    <property type="molecule type" value="Genomic_DNA"/>
</dbReference>
<feature type="coiled-coil region" evidence="1">
    <location>
        <begin position="397"/>
        <end position="473"/>
    </location>
</feature>
<dbReference type="AlphaFoldDB" id="A0AAD8PG58"/>
<feature type="region of interest" description="Disordered" evidence="2">
    <location>
        <begin position="374"/>
        <end position="393"/>
    </location>
</feature>
<evidence type="ECO:0000313" key="4">
    <source>
        <dbReference type="Proteomes" id="UP001230268"/>
    </source>
</evidence>
<keyword evidence="4" id="KW-1185">Reference proteome</keyword>
<evidence type="ECO:0000256" key="2">
    <source>
        <dbReference type="SAM" id="MobiDB-lite"/>
    </source>
</evidence>
<feature type="coiled-coil region" evidence="1">
    <location>
        <begin position="343"/>
        <end position="370"/>
    </location>
</feature>
<feature type="compositionally biased region" description="Basic and acidic residues" evidence="2">
    <location>
        <begin position="378"/>
        <end position="393"/>
    </location>
</feature>
<proteinExistence type="predicted"/>
<reference evidence="3" key="1">
    <citation type="submission" date="2023-08" db="EMBL/GenBank/DDBJ databases">
        <title>Draft sequence of the Babesia gibsoni genome.</title>
        <authorList>
            <person name="Yamagishi J.Y."/>
            <person name="Xuan X.X."/>
        </authorList>
    </citation>
    <scope>NUCLEOTIDE SEQUENCE</scope>
    <source>
        <strain evidence="3">Azabu</strain>
    </source>
</reference>
<organism evidence="3 4">
    <name type="scientific">Babesia gibsoni</name>
    <dbReference type="NCBI Taxonomy" id="33632"/>
    <lineage>
        <taxon>Eukaryota</taxon>
        <taxon>Sar</taxon>
        <taxon>Alveolata</taxon>
        <taxon>Apicomplexa</taxon>
        <taxon>Aconoidasida</taxon>
        <taxon>Piroplasmida</taxon>
        <taxon>Babesiidae</taxon>
        <taxon>Babesia</taxon>
    </lineage>
</organism>
<dbReference type="Proteomes" id="UP001230268">
    <property type="component" value="Unassembled WGS sequence"/>
</dbReference>
<gene>
    <name evidence="3" type="ORF">BgAZ_106430</name>
</gene>
<comment type="caution">
    <text evidence="3">The sequence shown here is derived from an EMBL/GenBank/DDBJ whole genome shotgun (WGS) entry which is preliminary data.</text>
</comment>
<keyword evidence="1" id="KW-0175">Coiled coil</keyword>
<sequence>MESGGDVFKRLSGHVKAALGEVGNQIKHHAKQATKDIGIDIDSIQPPFCTGLNQVKCSMFALPGISAMKRTTVSISGTYSFEFSLKLHPQEIGVVVVTVGIVEESDCVFTWKRKHGSIEDTIDHVQGPRYVLTADDIGTSLVVTCTPSGDFGTAVGEIGPFDVDVCSRRAIQDALVSGTARRDIFVERDEATVDAVRDILKNNRSVAQADGGDTKYVMYIMPDEVQIQPDDDYKGEEIIKCRYSSSFPRFRLCREDNVRFFMKVDEKHEITLRAFSKQQRDLVVLLVRAFHSRLLILNSLEANSIEVLSDGRLQDPTNGGRHLNVVLALQKANDDLSVSLEETSRLRKELRRCKQEKSFLESEIQNTINVFQQQLSENDNKETNRGKQKDKNNEHLYTELINRNAQLAEQLAEMARERDAKEMENDVLKGERNRLEKHSQSIVKDLEKVRFDNECLQKQVEELKAKIRKLASC</sequence>